<dbReference type="Pfam" id="PF00275">
    <property type="entry name" value="EPSP_synthase"/>
    <property type="match status" value="1"/>
</dbReference>
<dbReference type="EMBL" id="CAESAN010000139">
    <property type="protein sequence ID" value="CAB4346598.1"/>
    <property type="molecule type" value="Genomic_DNA"/>
</dbReference>
<organism evidence="3">
    <name type="scientific">freshwater metagenome</name>
    <dbReference type="NCBI Taxonomy" id="449393"/>
    <lineage>
        <taxon>unclassified sequences</taxon>
        <taxon>metagenomes</taxon>
        <taxon>ecological metagenomes</taxon>
    </lineage>
</organism>
<dbReference type="GO" id="GO:0009423">
    <property type="term" value="P:chorismate biosynthetic process"/>
    <property type="evidence" value="ECO:0007669"/>
    <property type="project" value="TreeGrafter"/>
</dbReference>
<dbReference type="SUPFAM" id="SSF55205">
    <property type="entry name" value="EPT/RTPC-like"/>
    <property type="match status" value="1"/>
</dbReference>
<reference evidence="3" key="1">
    <citation type="submission" date="2020-05" db="EMBL/GenBank/DDBJ databases">
        <authorList>
            <person name="Chiriac C."/>
            <person name="Salcher M."/>
            <person name="Ghai R."/>
            <person name="Kavagutti S V."/>
        </authorList>
    </citation>
    <scope>NUCLEOTIDE SEQUENCE</scope>
</reference>
<proteinExistence type="predicted"/>
<gene>
    <name evidence="3" type="ORF">UFOPK3547_01409</name>
</gene>
<dbReference type="PANTHER" id="PTHR21090">
    <property type="entry name" value="AROM/DEHYDROQUINATE SYNTHASE"/>
    <property type="match status" value="1"/>
</dbReference>
<accession>A0A6J5ZYI9</accession>
<keyword evidence="1" id="KW-0808">Transferase</keyword>
<dbReference type="Gene3D" id="3.65.10.10">
    <property type="entry name" value="Enolpyruvate transferase domain"/>
    <property type="match status" value="2"/>
</dbReference>
<dbReference type="GO" id="GO:0003866">
    <property type="term" value="F:3-phosphoshikimate 1-carboxyvinyltransferase activity"/>
    <property type="evidence" value="ECO:0007669"/>
    <property type="project" value="TreeGrafter"/>
</dbReference>
<dbReference type="PROSITE" id="PS00885">
    <property type="entry name" value="EPSP_SYNTHASE_2"/>
    <property type="match status" value="1"/>
</dbReference>
<evidence type="ECO:0000259" key="2">
    <source>
        <dbReference type="Pfam" id="PF00275"/>
    </source>
</evidence>
<feature type="domain" description="Enolpyruvate transferase" evidence="2">
    <location>
        <begin position="3"/>
        <end position="216"/>
    </location>
</feature>
<sequence>MLTISPADELTLPEQVAIPSDPSSAAFAIAAAIVVPGSRILIEDCSVNWTRSGFLRIALRMGAVIVTELEQDRSVGAIPSSEPVNDIDVTAGPLSATTVTADEVPLSVDELPLVGLLACFADGETRVEGAEELRLKESDRIAAVVTALNDLGGDAEATDDGFVVRGTGGLRGGTVDAGGDHRIAMLGVVAGLASREGVEVLGVEAASVSYPGFLDDISALS</sequence>
<dbReference type="InterPro" id="IPR036968">
    <property type="entry name" value="Enolpyruvate_Tfrase_sf"/>
</dbReference>
<dbReference type="InterPro" id="IPR023193">
    <property type="entry name" value="EPSP_synthase_CS"/>
</dbReference>
<protein>
    <submittedName>
        <fullName evidence="3">Unannotated protein</fullName>
    </submittedName>
</protein>
<dbReference type="PANTHER" id="PTHR21090:SF5">
    <property type="entry name" value="PENTAFUNCTIONAL AROM POLYPEPTIDE"/>
    <property type="match status" value="1"/>
</dbReference>
<name>A0A6J5ZYI9_9ZZZZ</name>
<evidence type="ECO:0000256" key="1">
    <source>
        <dbReference type="ARBA" id="ARBA00022679"/>
    </source>
</evidence>
<dbReference type="InterPro" id="IPR001986">
    <property type="entry name" value="Enolpyruvate_Tfrase_dom"/>
</dbReference>
<dbReference type="AlphaFoldDB" id="A0A6J5ZYI9"/>
<evidence type="ECO:0000313" key="3">
    <source>
        <dbReference type="EMBL" id="CAB4346598.1"/>
    </source>
</evidence>
<dbReference type="InterPro" id="IPR013792">
    <property type="entry name" value="RNA3'P_cycl/enolpyr_Trfase_a/b"/>
</dbReference>